<dbReference type="Gene3D" id="3.30.1060.10">
    <property type="entry name" value="Peptide methionine sulphoxide reductase MsrA"/>
    <property type="match status" value="1"/>
</dbReference>
<evidence type="ECO:0000313" key="8">
    <source>
        <dbReference type="Proteomes" id="UP000184048"/>
    </source>
</evidence>
<evidence type="ECO:0000259" key="6">
    <source>
        <dbReference type="Pfam" id="PF01625"/>
    </source>
</evidence>
<proteinExistence type="inferred from homology"/>
<dbReference type="NCBIfam" id="TIGR00401">
    <property type="entry name" value="msrA"/>
    <property type="match status" value="1"/>
</dbReference>
<dbReference type="Proteomes" id="UP000184048">
    <property type="component" value="Unassembled WGS sequence"/>
</dbReference>
<dbReference type="PANTHER" id="PTHR43774:SF1">
    <property type="entry name" value="PEPTIDE METHIONINE SULFOXIDE REDUCTASE MSRA 2"/>
    <property type="match status" value="1"/>
</dbReference>
<feature type="chain" id="PRO_5012838422" description="Peptide methionine sulfoxide reductase MsrA" evidence="5">
    <location>
        <begin position="18"/>
        <end position="218"/>
    </location>
</feature>
<dbReference type="HAMAP" id="MF_01401">
    <property type="entry name" value="MsrA"/>
    <property type="match status" value="1"/>
</dbReference>
<comment type="catalytic activity">
    <reaction evidence="2 4">
        <text>L-methionyl-[protein] + [thioredoxin]-disulfide + H2O = L-methionyl-(S)-S-oxide-[protein] + [thioredoxin]-dithiol</text>
        <dbReference type="Rhea" id="RHEA:14217"/>
        <dbReference type="Rhea" id="RHEA-COMP:10698"/>
        <dbReference type="Rhea" id="RHEA-COMP:10700"/>
        <dbReference type="Rhea" id="RHEA-COMP:12313"/>
        <dbReference type="Rhea" id="RHEA-COMP:12315"/>
        <dbReference type="ChEBI" id="CHEBI:15377"/>
        <dbReference type="ChEBI" id="CHEBI:16044"/>
        <dbReference type="ChEBI" id="CHEBI:29950"/>
        <dbReference type="ChEBI" id="CHEBI:44120"/>
        <dbReference type="ChEBI" id="CHEBI:50058"/>
        <dbReference type="EC" id="1.8.4.11"/>
    </reaction>
</comment>
<comment type="catalytic activity">
    <reaction evidence="3 4">
        <text>[thioredoxin]-disulfide + L-methionine + H2O = L-methionine (S)-S-oxide + [thioredoxin]-dithiol</text>
        <dbReference type="Rhea" id="RHEA:19993"/>
        <dbReference type="Rhea" id="RHEA-COMP:10698"/>
        <dbReference type="Rhea" id="RHEA-COMP:10700"/>
        <dbReference type="ChEBI" id="CHEBI:15377"/>
        <dbReference type="ChEBI" id="CHEBI:29950"/>
        <dbReference type="ChEBI" id="CHEBI:50058"/>
        <dbReference type="ChEBI" id="CHEBI:57844"/>
        <dbReference type="ChEBI" id="CHEBI:58772"/>
        <dbReference type="EC" id="1.8.4.11"/>
    </reaction>
</comment>
<feature type="signal peptide" evidence="5">
    <location>
        <begin position="1"/>
        <end position="17"/>
    </location>
</feature>
<organism evidence="7 8">
    <name type="scientific">Flavisolibacter ginsengisoli DSM 18119</name>
    <dbReference type="NCBI Taxonomy" id="1121884"/>
    <lineage>
        <taxon>Bacteria</taxon>
        <taxon>Pseudomonadati</taxon>
        <taxon>Bacteroidota</taxon>
        <taxon>Chitinophagia</taxon>
        <taxon>Chitinophagales</taxon>
        <taxon>Chitinophagaceae</taxon>
        <taxon>Flavisolibacter</taxon>
    </lineage>
</organism>
<protein>
    <recommendedName>
        <fullName evidence="4">Peptide methionine sulfoxide reductase MsrA</fullName>
        <shortName evidence="4">Protein-methionine-S-oxide reductase</shortName>
        <ecNumber evidence="4">1.8.4.11</ecNumber>
    </recommendedName>
    <alternativeName>
        <fullName evidence="4">Peptide-methionine (S)-S-oxide reductase</fullName>
        <shortName evidence="4">Peptide Met(O) reductase</shortName>
    </alternativeName>
</protein>
<keyword evidence="5" id="KW-0732">Signal</keyword>
<sequence length="218" mass="24650">MISKTIFSVLSFCTLFACNSEKSYTAMSSSLINSVERTNTDTATFGTGCFWCTEAVFEQLNGVLSVTSGYSGGSVVKPTYKEVCTGETGHAECVQVVYEPAKISYEELLEVFFQVHDPTSLNRQGADVGTQYRSAIFYHNDEQKEKALFYKKELDKSGAYNKPIVTEVTAFTKFYPAENYHQEYYELNKNTNPYCSVVIRPKLEKFEKVFSKKLKSNN</sequence>
<gene>
    <name evidence="4" type="primary">msrA</name>
    <name evidence="7" type="ORF">SAMN02745131_00109</name>
</gene>
<keyword evidence="1 4" id="KW-0560">Oxidoreductase</keyword>
<evidence type="ECO:0000313" key="7">
    <source>
        <dbReference type="EMBL" id="SHE31282.1"/>
    </source>
</evidence>
<dbReference type="PROSITE" id="PS51257">
    <property type="entry name" value="PROKAR_LIPOPROTEIN"/>
    <property type="match status" value="1"/>
</dbReference>
<dbReference type="OrthoDB" id="4174719at2"/>
<dbReference type="Pfam" id="PF01625">
    <property type="entry name" value="PMSR"/>
    <property type="match status" value="1"/>
</dbReference>
<dbReference type="AlphaFoldDB" id="A0A1M4SGJ7"/>
<evidence type="ECO:0000256" key="5">
    <source>
        <dbReference type="SAM" id="SignalP"/>
    </source>
</evidence>
<dbReference type="SUPFAM" id="SSF55068">
    <property type="entry name" value="Peptide methionine sulfoxide reductase"/>
    <property type="match status" value="1"/>
</dbReference>
<feature type="active site" evidence="4">
    <location>
        <position position="49"/>
    </location>
</feature>
<evidence type="ECO:0000256" key="2">
    <source>
        <dbReference type="ARBA" id="ARBA00047806"/>
    </source>
</evidence>
<dbReference type="GO" id="GO:0033744">
    <property type="term" value="F:L-methionine:thioredoxin-disulfide S-oxidoreductase activity"/>
    <property type="evidence" value="ECO:0007669"/>
    <property type="project" value="RHEA"/>
</dbReference>
<dbReference type="STRING" id="1121884.SAMN02745131_00109"/>
<keyword evidence="8" id="KW-1185">Reference proteome</keyword>
<comment type="function">
    <text evidence="4">Has an important function as a repair enzyme for proteins that have been inactivated by oxidation. Catalyzes the reversible oxidation-reduction of methionine sulfoxide in proteins to methionine.</text>
</comment>
<dbReference type="EC" id="1.8.4.11" evidence="4"/>
<evidence type="ECO:0000256" key="1">
    <source>
        <dbReference type="ARBA" id="ARBA00023002"/>
    </source>
</evidence>
<dbReference type="InterPro" id="IPR002569">
    <property type="entry name" value="Met_Sox_Rdtase_MsrA_dom"/>
</dbReference>
<comment type="similarity">
    <text evidence="4">Belongs to the MsrA Met sulfoxide reductase family.</text>
</comment>
<dbReference type="PANTHER" id="PTHR43774">
    <property type="entry name" value="PEPTIDE METHIONINE SULFOXIDE REDUCTASE"/>
    <property type="match status" value="1"/>
</dbReference>
<accession>A0A1M4SGJ7</accession>
<feature type="domain" description="Peptide methionine sulphoxide reductase MsrA" evidence="6">
    <location>
        <begin position="42"/>
        <end position="195"/>
    </location>
</feature>
<dbReference type="InterPro" id="IPR036509">
    <property type="entry name" value="Met_Sox_Rdtase_MsrA_sf"/>
</dbReference>
<name>A0A1M4SGJ7_9BACT</name>
<dbReference type="GO" id="GO:0008113">
    <property type="term" value="F:peptide-methionine (S)-S-oxide reductase activity"/>
    <property type="evidence" value="ECO:0007669"/>
    <property type="project" value="UniProtKB-UniRule"/>
</dbReference>
<reference evidence="7 8" key="1">
    <citation type="submission" date="2016-11" db="EMBL/GenBank/DDBJ databases">
        <authorList>
            <person name="Jaros S."/>
            <person name="Januszkiewicz K."/>
            <person name="Wedrychowicz H."/>
        </authorList>
    </citation>
    <scope>NUCLEOTIDE SEQUENCE [LARGE SCALE GENOMIC DNA]</scope>
    <source>
        <strain evidence="7 8">DSM 18119</strain>
    </source>
</reference>
<evidence type="ECO:0000256" key="4">
    <source>
        <dbReference type="HAMAP-Rule" id="MF_01401"/>
    </source>
</evidence>
<dbReference type="EMBL" id="FQUU01000001">
    <property type="protein sequence ID" value="SHE31282.1"/>
    <property type="molecule type" value="Genomic_DNA"/>
</dbReference>
<evidence type="ECO:0000256" key="3">
    <source>
        <dbReference type="ARBA" id="ARBA00048782"/>
    </source>
</evidence>